<feature type="compositionally biased region" description="Basic and acidic residues" evidence="2">
    <location>
        <begin position="512"/>
        <end position="528"/>
    </location>
</feature>
<feature type="compositionally biased region" description="Basic and acidic residues" evidence="2">
    <location>
        <begin position="444"/>
        <end position="457"/>
    </location>
</feature>
<keyword evidence="4" id="KW-1185">Reference proteome</keyword>
<keyword evidence="1" id="KW-0175">Coiled coil</keyword>
<dbReference type="Proteomes" id="UP001153636">
    <property type="component" value="Chromosome 6"/>
</dbReference>
<reference evidence="3" key="1">
    <citation type="submission" date="2022-01" db="EMBL/GenBank/DDBJ databases">
        <authorList>
            <person name="King R."/>
        </authorList>
    </citation>
    <scope>NUCLEOTIDE SEQUENCE</scope>
</reference>
<evidence type="ECO:0000313" key="4">
    <source>
        <dbReference type="Proteomes" id="UP001153636"/>
    </source>
</evidence>
<feature type="compositionally biased region" description="Polar residues" evidence="2">
    <location>
        <begin position="577"/>
        <end position="594"/>
    </location>
</feature>
<dbReference type="InterPro" id="IPR039320">
    <property type="entry name" value="RNF207"/>
</dbReference>
<organism evidence="3 4">
    <name type="scientific">Psylliodes chrysocephalus</name>
    <dbReference type="NCBI Taxonomy" id="3402493"/>
    <lineage>
        <taxon>Eukaryota</taxon>
        <taxon>Metazoa</taxon>
        <taxon>Ecdysozoa</taxon>
        <taxon>Arthropoda</taxon>
        <taxon>Hexapoda</taxon>
        <taxon>Insecta</taxon>
        <taxon>Pterygota</taxon>
        <taxon>Neoptera</taxon>
        <taxon>Endopterygota</taxon>
        <taxon>Coleoptera</taxon>
        <taxon>Polyphaga</taxon>
        <taxon>Cucujiformia</taxon>
        <taxon>Chrysomeloidea</taxon>
        <taxon>Chrysomelidae</taxon>
        <taxon>Galerucinae</taxon>
        <taxon>Alticini</taxon>
        <taxon>Psylliodes</taxon>
    </lineage>
</organism>
<evidence type="ECO:0000256" key="2">
    <source>
        <dbReference type="SAM" id="MobiDB-lite"/>
    </source>
</evidence>
<accession>A0A9P0D0D9</accession>
<name>A0A9P0D0D9_9CUCU</name>
<dbReference type="EMBL" id="OV651818">
    <property type="protein sequence ID" value="CAH1111827.1"/>
    <property type="molecule type" value="Genomic_DNA"/>
</dbReference>
<dbReference type="OrthoDB" id="9049620at2759"/>
<gene>
    <name evidence="3" type="ORF">PSYICH_LOCUS12135</name>
</gene>
<dbReference type="GO" id="GO:0030544">
    <property type="term" value="F:Hsp70 protein binding"/>
    <property type="evidence" value="ECO:0007669"/>
    <property type="project" value="InterPro"/>
</dbReference>
<dbReference type="GO" id="GO:0044325">
    <property type="term" value="F:transmembrane transporter binding"/>
    <property type="evidence" value="ECO:0007669"/>
    <property type="project" value="TreeGrafter"/>
</dbReference>
<feature type="region of interest" description="Disordered" evidence="2">
    <location>
        <begin position="442"/>
        <end position="478"/>
    </location>
</feature>
<dbReference type="PANTHER" id="PTHR22635">
    <property type="entry name" value="RING FINGER PROTEIN 207"/>
    <property type="match status" value="1"/>
</dbReference>
<dbReference type="Gene3D" id="1.20.58.1540">
    <property type="entry name" value="Actin interacting protein 3, C-terminal domain"/>
    <property type="match status" value="1"/>
</dbReference>
<feature type="compositionally biased region" description="Polar residues" evidence="2">
    <location>
        <begin position="529"/>
        <end position="542"/>
    </location>
</feature>
<feature type="coiled-coil region" evidence="1">
    <location>
        <begin position="270"/>
        <end position="297"/>
    </location>
</feature>
<protein>
    <submittedName>
        <fullName evidence="3">Uncharacterized protein</fullName>
    </submittedName>
</protein>
<dbReference type="GO" id="GO:0048471">
    <property type="term" value="C:perinuclear region of cytoplasm"/>
    <property type="evidence" value="ECO:0007669"/>
    <property type="project" value="TreeGrafter"/>
</dbReference>
<dbReference type="PANTHER" id="PTHR22635:SF0">
    <property type="entry name" value="RING FINGER PROTEIN 207"/>
    <property type="match status" value="1"/>
</dbReference>
<evidence type="ECO:0000256" key="1">
    <source>
        <dbReference type="SAM" id="Coils"/>
    </source>
</evidence>
<evidence type="ECO:0000313" key="3">
    <source>
        <dbReference type="EMBL" id="CAH1111827.1"/>
    </source>
</evidence>
<sequence>MFSAHDIVHMAKCTKEAKKCPQHGEHFIMFSPLQNAMLCVNCFRELPNEMRAQCVDIDTAHAQAAKRLERGQNAIMDLQTSVRDGIIALKGLMDELRRNMDSEKHTINTFCQGMQEAMAKTHATMIMEVQRQYESKERIYRSQLVILGTVMPVLQLHLVLCTTFTAAANKYQFLELCPSLIERLSAVGNLSQPVRSLQSSQIKTNYRSEFAQSLEPWIGPAAVSQHQSELAANFFLASRMYDSVPPATKKQQTALKNKLLESDSSFSTHCRSFESQIRELNQQFNTIKEKVGDLHKDIIALKKAQTPPLSTRYELLIRECLHLDQSLERQQKDLDRMAAAFDASWEEQLWRLRVEQEVFSCQRADVNTLRNELKHLSQVATQLEPFIRTLTPAQQAQAQSEQSQSEQAQHLANILEHIGILQQSDPSMGKIPRSRSRVLGQLFEKVRPNIQERERSKSSGQCDKPVVPSQKATPKKAFMAGQQMNIDRLEAQIKEKIHDIISRRQSQPSSKSDTETDRKLSKDDRKMSSTDLGSIGKLNQKQRIMYKKIGKSCDKISPGSKSDSETRKRESEYQRISDATSQNLKTRSSPSSPKCKNKGVMPPKQQKKKVYPYSDGEDNVFYSMHDSADSLSTSSRRSSFDGPDKTLVVVINRRNKNMSMAQKQRSWETFPPKRKHHVCHQKLSMPTPPMAPIRKADSFEGHEEAVKSLVAAVQETRRKPRGGN</sequence>
<feature type="compositionally biased region" description="Basic and acidic residues" evidence="2">
    <location>
        <begin position="562"/>
        <end position="575"/>
    </location>
</feature>
<feature type="region of interest" description="Disordered" evidence="2">
    <location>
        <begin position="500"/>
        <end position="614"/>
    </location>
</feature>
<dbReference type="AlphaFoldDB" id="A0A9P0D0D9"/>
<proteinExistence type="predicted"/>